<evidence type="ECO:0000313" key="2">
    <source>
        <dbReference type="EMBL" id="HGY54066.1"/>
    </source>
</evidence>
<keyword evidence="1" id="KW-0067">ATP-binding</keyword>
<gene>
    <name evidence="1 2" type="primary">gatC</name>
    <name evidence="2" type="ORF">ENK44_00045</name>
</gene>
<dbReference type="AlphaFoldDB" id="A0A7V4TX20"/>
<name>A0A7V4TX20_CALAY</name>
<dbReference type="GO" id="GO:0070681">
    <property type="term" value="P:glutaminyl-tRNAGln biosynthesis via transamidation"/>
    <property type="evidence" value="ECO:0007669"/>
    <property type="project" value="TreeGrafter"/>
</dbReference>
<reference evidence="2" key="1">
    <citation type="journal article" date="2020" name="mSystems">
        <title>Genome- and Community-Level Interaction Insights into Carbon Utilization and Element Cycling Functions of Hydrothermarchaeota in Hydrothermal Sediment.</title>
        <authorList>
            <person name="Zhou Z."/>
            <person name="Liu Y."/>
            <person name="Xu W."/>
            <person name="Pan J."/>
            <person name="Luo Z.H."/>
            <person name="Li M."/>
        </authorList>
    </citation>
    <scope>NUCLEOTIDE SEQUENCE [LARGE SCALE GENOMIC DNA]</scope>
    <source>
        <strain evidence="2">HyVt-577</strain>
    </source>
</reference>
<keyword evidence="1" id="KW-0648">Protein biosynthesis</keyword>
<dbReference type="SUPFAM" id="SSF141000">
    <property type="entry name" value="Glu-tRNAGln amidotransferase C subunit"/>
    <property type="match status" value="1"/>
</dbReference>
<comment type="subunit">
    <text evidence="1">Heterotrimer of A, B and C subunits.</text>
</comment>
<dbReference type="InterPro" id="IPR036113">
    <property type="entry name" value="Asp/Glu-ADT_sf_sub_c"/>
</dbReference>
<dbReference type="PANTHER" id="PTHR15004">
    <property type="entry name" value="GLUTAMYL-TRNA(GLN) AMIDOTRANSFERASE SUBUNIT C, MITOCHONDRIAL"/>
    <property type="match status" value="1"/>
</dbReference>
<comment type="function">
    <text evidence="1">Allows the formation of correctly charged Asn-tRNA(Asn) or Gln-tRNA(Gln) through the transamidation of misacylated Asp-tRNA(Asn) or Glu-tRNA(Gln) in organisms which lack either or both of asparaginyl-tRNA or glutaminyl-tRNA synthetases. The reaction takes place in the presence of glutamine and ATP through an activated phospho-Asp-tRNA(Asn) or phospho-Glu-tRNA(Gln).</text>
</comment>
<dbReference type="EMBL" id="DRQG01000002">
    <property type="protein sequence ID" value="HGY54066.1"/>
    <property type="molecule type" value="Genomic_DNA"/>
</dbReference>
<dbReference type="PANTHER" id="PTHR15004:SF0">
    <property type="entry name" value="GLUTAMYL-TRNA(GLN) AMIDOTRANSFERASE SUBUNIT C, MITOCHONDRIAL"/>
    <property type="match status" value="1"/>
</dbReference>
<keyword evidence="1" id="KW-0436">Ligase</keyword>
<comment type="similarity">
    <text evidence="1">Belongs to the GatC family.</text>
</comment>
<comment type="catalytic activity">
    <reaction evidence="1">
        <text>L-aspartyl-tRNA(Asn) + L-glutamine + ATP + H2O = L-asparaginyl-tRNA(Asn) + L-glutamate + ADP + phosphate + 2 H(+)</text>
        <dbReference type="Rhea" id="RHEA:14513"/>
        <dbReference type="Rhea" id="RHEA-COMP:9674"/>
        <dbReference type="Rhea" id="RHEA-COMP:9677"/>
        <dbReference type="ChEBI" id="CHEBI:15377"/>
        <dbReference type="ChEBI" id="CHEBI:15378"/>
        <dbReference type="ChEBI" id="CHEBI:29985"/>
        <dbReference type="ChEBI" id="CHEBI:30616"/>
        <dbReference type="ChEBI" id="CHEBI:43474"/>
        <dbReference type="ChEBI" id="CHEBI:58359"/>
        <dbReference type="ChEBI" id="CHEBI:78515"/>
        <dbReference type="ChEBI" id="CHEBI:78516"/>
        <dbReference type="ChEBI" id="CHEBI:456216"/>
    </reaction>
</comment>
<comment type="caution">
    <text evidence="2">The sequence shown here is derived from an EMBL/GenBank/DDBJ whole genome shotgun (WGS) entry which is preliminary data.</text>
</comment>
<sequence length="95" mass="11046">MISAEEIEKIARLAHLSLDEQEKQRFAEEVGRILDYVNKLNEIDTNHVAPLSHTLEINNVFREDKVKPSLPREEALRNAPRKDDSFFHVPKVVKK</sequence>
<accession>A0A7V4TX20</accession>
<protein>
    <recommendedName>
        <fullName evidence="1">Aspartyl/glutamyl-tRNA(Asn/Gln) amidotransferase subunit C</fullName>
        <shortName evidence="1">Asp/Glu-ADT subunit C</shortName>
        <ecNumber evidence="1">6.3.5.-</ecNumber>
    </recommendedName>
</protein>
<dbReference type="GO" id="GO:0006450">
    <property type="term" value="P:regulation of translational fidelity"/>
    <property type="evidence" value="ECO:0007669"/>
    <property type="project" value="InterPro"/>
</dbReference>
<dbReference type="Pfam" id="PF02686">
    <property type="entry name" value="GatC"/>
    <property type="match status" value="1"/>
</dbReference>
<keyword evidence="1" id="KW-0547">Nucleotide-binding</keyword>
<dbReference type="InterPro" id="IPR003837">
    <property type="entry name" value="GatC"/>
</dbReference>
<dbReference type="Gene3D" id="1.10.20.60">
    <property type="entry name" value="Glu-tRNAGln amidotransferase C subunit, N-terminal domain"/>
    <property type="match status" value="1"/>
</dbReference>
<organism evidence="2">
    <name type="scientific">Caldithrix abyssi</name>
    <dbReference type="NCBI Taxonomy" id="187145"/>
    <lineage>
        <taxon>Bacteria</taxon>
        <taxon>Pseudomonadati</taxon>
        <taxon>Calditrichota</taxon>
        <taxon>Calditrichia</taxon>
        <taxon>Calditrichales</taxon>
        <taxon>Calditrichaceae</taxon>
        <taxon>Caldithrix</taxon>
    </lineage>
</organism>
<dbReference type="GO" id="GO:0005524">
    <property type="term" value="F:ATP binding"/>
    <property type="evidence" value="ECO:0007669"/>
    <property type="project" value="UniProtKB-KW"/>
</dbReference>
<dbReference type="GO" id="GO:0006412">
    <property type="term" value="P:translation"/>
    <property type="evidence" value="ECO:0007669"/>
    <property type="project" value="UniProtKB-UniRule"/>
</dbReference>
<proteinExistence type="inferred from homology"/>
<dbReference type="NCBIfam" id="TIGR00135">
    <property type="entry name" value="gatC"/>
    <property type="match status" value="1"/>
</dbReference>
<dbReference type="EC" id="6.3.5.-" evidence="1"/>
<dbReference type="Proteomes" id="UP000885779">
    <property type="component" value="Unassembled WGS sequence"/>
</dbReference>
<dbReference type="GO" id="GO:0050567">
    <property type="term" value="F:glutaminyl-tRNA synthase (glutamine-hydrolyzing) activity"/>
    <property type="evidence" value="ECO:0007669"/>
    <property type="project" value="UniProtKB-UniRule"/>
</dbReference>
<evidence type="ECO:0000256" key="1">
    <source>
        <dbReference type="HAMAP-Rule" id="MF_00122"/>
    </source>
</evidence>
<dbReference type="HAMAP" id="MF_00122">
    <property type="entry name" value="GatC"/>
    <property type="match status" value="1"/>
</dbReference>
<comment type="catalytic activity">
    <reaction evidence="1">
        <text>L-glutamyl-tRNA(Gln) + L-glutamine + ATP + H2O = L-glutaminyl-tRNA(Gln) + L-glutamate + ADP + phosphate + H(+)</text>
        <dbReference type="Rhea" id="RHEA:17521"/>
        <dbReference type="Rhea" id="RHEA-COMP:9681"/>
        <dbReference type="Rhea" id="RHEA-COMP:9684"/>
        <dbReference type="ChEBI" id="CHEBI:15377"/>
        <dbReference type="ChEBI" id="CHEBI:15378"/>
        <dbReference type="ChEBI" id="CHEBI:29985"/>
        <dbReference type="ChEBI" id="CHEBI:30616"/>
        <dbReference type="ChEBI" id="CHEBI:43474"/>
        <dbReference type="ChEBI" id="CHEBI:58359"/>
        <dbReference type="ChEBI" id="CHEBI:78520"/>
        <dbReference type="ChEBI" id="CHEBI:78521"/>
        <dbReference type="ChEBI" id="CHEBI:456216"/>
    </reaction>
</comment>